<dbReference type="InterPro" id="IPR012668">
    <property type="entry name" value="CHP02466"/>
</dbReference>
<comment type="caution">
    <text evidence="1">The sequence shown here is derived from an EMBL/GenBank/DDBJ whole genome shotgun (WGS) entry which is preliminary data.</text>
</comment>
<dbReference type="EMBL" id="BMZB01000004">
    <property type="protein sequence ID" value="GGZ39832.1"/>
    <property type="molecule type" value="Genomic_DNA"/>
</dbReference>
<dbReference type="AlphaFoldDB" id="A0A918QAJ0"/>
<reference evidence="1" key="2">
    <citation type="submission" date="2020-09" db="EMBL/GenBank/DDBJ databases">
        <authorList>
            <person name="Sun Q."/>
            <person name="Kim S."/>
        </authorList>
    </citation>
    <scope>NUCLEOTIDE SEQUENCE</scope>
    <source>
        <strain evidence="1">KCTC 32296</strain>
    </source>
</reference>
<proteinExistence type="predicted"/>
<accession>A0A918QAJ0</accession>
<evidence type="ECO:0000313" key="2">
    <source>
        <dbReference type="Proteomes" id="UP000662572"/>
    </source>
</evidence>
<dbReference type="Pfam" id="PF13759">
    <property type="entry name" value="2OG-FeII_Oxy_5"/>
    <property type="match status" value="1"/>
</dbReference>
<dbReference type="RefSeq" id="WP_189487662.1">
    <property type="nucleotide sequence ID" value="NZ_BMZB01000004.1"/>
</dbReference>
<sequence>MRELPAAATLTPLFVTEVYRTELGGTGLDSLIVQLDKVCEKMASQDAEGKGWADRQGYIGYTSYGSIDDLVAFDPAFADLKSVLNVQMLAVAKMLEMDLRGGTLELTNMWVNRLAPGGAHTGHIHPHSVFSGTLYINVPNGSGALQFEDPRLGFMMHAPMRTANARPHRQISVPIAPQRGTLLIWESWLRHEVATNRAATHRTSISFNYDLKT</sequence>
<name>A0A918QAJ0_9CAUL</name>
<reference evidence="1" key="1">
    <citation type="journal article" date="2014" name="Int. J. Syst. Evol. Microbiol.">
        <title>Complete genome sequence of Corynebacterium casei LMG S-19264T (=DSM 44701T), isolated from a smear-ripened cheese.</title>
        <authorList>
            <consortium name="US DOE Joint Genome Institute (JGI-PGF)"/>
            <person name="Walter F."/>
            <person name="Albersmeier A."/>
            <person name="Kalinowski J."/>
            <person name="Ruckert C."/>
        </authorList>
    </citation>
    <scope>NUCLEOTIDE SEQUENCE</scope>
    <source>
        <strain evidence="1">KCTC 32296</strain>
    </source>
</reference>
<gene>
    <name evidence="1" type="ORF">GCM10011273_28120</name>
</gene>
<keyword evidence="2" id="KW-1185">Reference proteome</keyword>
<dbReference type="Gene3D" id="2.60.120.620">
    <property type="entry name" value="q2cbj1_9rhob like domain"/>
    <property type="match status" value="1"/>
</dbReference>
<evidence type="ECO:0000313" key="1">
    <source>
        <dbReference type="EMBL" id="GGZ39832.1"/>
    </source>
</evidence>
<organism evidence="1 2">
    <name type="scientific">Asticcacaulis endophyticus</name>
    <dbReference type="NCBI Taxonomy" id="1395890"/>
    <lineage>
        <taxon>Bacteria</taxon>
        <taxon>Pseudomonadati</taxon>
        <taxon>Pseudomonadota</taxon>
        <taxon>Alphaproteobacteria</taxon>
        <taxon>Caulobacterales</taxon>
        <taxon>Caulobacteraceae</taxon>
        <taxon>Asticcacaulis</taxon>
    </lineage>
</organism>
<protein>
    <submittedName>
        <fullName evidence="1">2OG-Fe(II) oxygenase-related protein</fullName>
    </submittedName>
</protein>
<dbReference type="NCBIfam" id="TIGR02466">
    <property type="entry name" value="TIGR02466 family protein"/>
    <property type="match status" value="1"/>
</dbReference>
<dbReference type="Proteomes" id="UP000662572">
    <property type="component" value="Unassembled WGS sequence"/>
</dbReference>